<evidence type="ECO:0000256" key="1">
    <source>
        <dbReference type="SAM" id="Phobius"/>
    </source>
</evidence>
<keyword evidence="1" id="KW-1133">Transmembrane helix</keyword>
<organism evidence="2 3">
    <name type="scientific">Lentilactobacillus fungorum</name>
    <dbReference type="NCBI Taxonomy" id="2201250"/>
    <lineage>
        <taxon>Bacteria</taxon>
        <taxon>Bacillati</taxon>
        <taxon>Bacillota</taxon>
        <taxon>Bacilli</taxon>
        <taxon>Lactobacillales</taxon>
        <taxon>Lactobacillaceae</taxon>
        <taxon>Lentilactobacillus</taxon>
    </lineage>
</organism>
<keyword evidence="3" id="KW-1185">Reference proteome</keyword>
<dbReference type="EMBL" id="BNJR01000007">
    <property type="protein sequence ID" value="GHP13345.1"/>
    <property type="molecule type" value="Genomic_DNA"/>
</dbReference>
<reference evidence="2 3" key="1">
    <citation type="journal article" date="2021" name="Int. J. Syst. Evol. Microbiol.">
        <title>Lentilactobacillus fungorum sp. nov., isolated from spent mushroom substrates.</title>
        <authorList>
            <person name="Tohno M."/>
            <person name="Tanizawa Y."/>
            <person name="Kojima Y."/>
            <person name="Sakamoto M."/>
            <person name="Ohkuma M."/>
            <person name="Kobayashi H."/>
        </authorList>
    </citation>
    <scope>NUCLEOTIDE SEQUENCE [LARGE SCALE GENOMIC DNA]</scope>
    <source>
        <strain evidence="2 3">YK48G</strain>
    </source>
</reference>
<gene>
    <name evidence="2" type="ORF">YK48G_07700</name>
</gene>
<keyword evidence="1" id="KW-0472">Membrane</keyword>
<evidence type="ECO:0000313" key="3">
    <source>
        <dbReference type="Proteomes" id="UP000604765"/>
    </source>
</evidence>
<proteinExistence type="predicted"/>
<keyword evidence="1" id="KW-0812">Transmembrane</keyword>
<accession>A0ABQ3VWS1</accession>
<protein>
    <submittedName>
        <fullName evidence="2">Uncharacterized protein</fullName>
    </submittedName>
</protein>
<comment type="caution">
    <text evidence="2">The sequence shown here is derived from an EMBL/GenBank/DDBJ whole genome shotgun (WGS) entry which is preliminary data.</text>
</comment>
<dbReference type="Proteomes" id="UP000604765">
    <property type="component" value="Unassembled WGS sequence"/>
</dbReference>
<evidence type="ECO:0000313" key="2">
    <source>
        <dbReference type="EMBL" id="GHP13345.1"/>
    </source>
</evidence>
<sequence length="75" mass="8570">MLLTHRDKRIINKDAKLGNFLLITTYRLVFIHLVLPIFRTMIYEAKAALKSTGKECQAYLSVGFSSDELRKASPI</sequence>
<feature type="transmembrane region" description="Helical" evidence="1">
    <location>
        <begin position="20"/>
        <end position="38"/>
    </location>
</feature>
<name>A0ABQ3VWS1_9LACO</name>